<evidence type="ECO:0000313" key="1">
    <source>
        <dbReference type="EMBL" id="AWB49777.1"/>
    </source>
</evidence>
<accession>A0A2S0UPP6</accession>
<dbReference type="RefSeq" id="WP_108436594.1">
    <property type="nucleotide sequence ID" value="NZ_CP028918.1"/>
</dbReference>
<dbReference type="Proteomes" id="UP000244496">
    <property type="component" value="Chromosome"/>
</dbReference>
<dbReference type="InterPro" id="IPR009531">
    <property type="entry name" value="DUF1150"/>
</dbReference>
<protein>
    <submittedName>
        <fullName evidence="1">DUF1150 domain-containing protein</fullName>
    </submittedName>
</protein>
<dbReference type="AlphaFoldDB" id="A0A2S0UPP6"/>
<gene>
    <name evidence="1" type="ORF">HYN69_15845</name>
</gene>
<dbReference type="Pfam" id="PF06620">
    <property type="entry name" value="DUF1150"/>
    <property type="match status" value="1"/>
</dbReference>
<keyword evidence="2" id="KW-1185">Reference proteome</keyword>
<evidence type="ECO:0000313" key="2">
    <source>
        <dbReference type="Proteomes" id="UP000244496"/>
    </source>
</evidence>
<sequence>MDTKFEGLPEGEGRIVYVRPVLVADLPADVQAHAGGLTTIYALHDEDGDRLALVKDRALAFVIARANDMAPVNVH</sequence>
<dbReference type="OrthoDB" id="7205167at2"/>
<organism evidence="1 2">
    <name type="scientific">Paragemmobacter aquarius</name>
    <dbReference type="NCBI Taxonomy" id="2169400"/>
    <lineage>
        <taxon>Bacteria</taxon>
        <taxon>Pseudomonadati</taxon>
        <taxon>Pseudomonadota</taxon>
        <taxon>Alphaproteobacteria</taxon>
        <taxon>Rhodobacterales</taxon>
        <taxon>Paracoccaceae</taxon>
        <taxon>Paragemmobacter</taxon>
    </lineage>
</organism>
<dbReference type="EMBL" id="CP028918">
    <property type="protein sequence ID" value="AWB49777.1"/>
    <property type="molecule type" value="Genomic_DNA"/>
</dbReference>
<name>A0A2S0UPP6_9RHOB</name>
<dbReference type="KEGG" id="geh:HYN69_15845"/>
<reference evidence="1 2" key="1">
    <citation type="submission" date="2018-04" db="EMBL/GenBank/DDBJ databases">
        <title>Genome sequencing of Gemmobacter.</title>
        <authorList>
            <person name="Yi H."/>
            <person name="Baek M.-G."/>
        </authorList>
    </citation>
    <scope>NUCLEOTIDE SEQUENCE [LARGE SCALE GENOMIC DNA]</scope>
    <source>
        <strain evidence="1 2">HYN0069</strain>
    </source>
</reference>
<proteinExistence type="predicted"/>